<name>A0A327KUJ8_9BRAD</name>
<keyword evidence="2" id="KW-1185">Reference proteome</keyword>
<dbReference type="EMBL" id="NPEU01000018">
    <property type="protein sequence ID" value="RAI41383.1"/>
    <property type="molecule type" value="Genomic_DNA"/>
</dbReference>
<feature type="non-terminal residue" evidence="1">
    <location>
        <position position="79"/>
    </location>
</feature>
<dbReference type="Gene3D" id="3.30.420.130">
    <property type="entry name" value="Dinitrogenase iron-molybdenum cofactor biosynthesis domain"/>
    <property type="match status" value="1"/>
</dbReference>
<evidence type="ECO:0000313" key="2">
    <source>
        <dbReference type="Proteomes" id="UP000248863"/>
    </source>
</evidence>
<gene>
    <name evidence="1" type="ORF">CH338_03160</name>
</gene>
<dbReference type="SUPFAM" id="SSF53146">
    <property type="entry name" value="Nitrogenase accessory factor-like"/>
    <property type="match status" value="1"/>
</dbReference>
<proteinExistence type="predicted"/>
<organism evidence="1 2">
    <name type="scientific">Rhodoplanes elegans</name>
    <dbReference type="NCBI Taxonomy" id="29408"/>
    <lineage>
        <taxon>Bacteria</taxon>
        <taxon>Pseudomonadati</taxon>
        <taxon>Pseudomonadota</taxon>
        <taxon>Alphaproteobacteria</taxon>
        <taxon>Hyphomicrobiales</taxon>
        <taxon>Nitrobacteraceae</taxon>
        <taxon>Rhodoplanes</taxon>
    </lineage>
</organism>
<evidence type="ECO:0000313" key="1">
    <source>
        <dbReference type="EMBL" id="RAI41383.1"/>
    </source>
</evidence>
<sequence length="79" mass="8292">MTAVTTTRVAVASDDYATVTGHAGKARRFLVFETQGDAPPREVARLDLPAELTVHEFQCDGPHPLFQVKAVIAGSAGAG</sequence>
<protein>
    <submittedName>
        <fullName evidence="1">Nitrogen fixation protein</fullName>
    </submittedName>
</protein>
<dbReference type="Proteomes" id="UP000248863">
    <property type="component" value="Unassembled WGS sequence"/>
</dbReference>
<comment type="caution">
    <text evidence="1">The sequence shown here is derived from an EMBL/GenBank/DDBJ whole genome shotgun (WGS) entry which is preliminary data.</text>
</comment>
<reference evidence="1 2" key="1">
    <citation type="submission" date="2017-07" db="EMBL/GenBank/DDBJ databases">
        <title>Draft Genome Sequences of Select Purple Nonsulfur Bacteria.</title>
        <authorList>
            <person name="Lasarre B."/>
            <person name="Mckinlay J.B."/>
        </authorList>
    </citation>
    <scope>NUCLEOTIDE SEQUENCE [LARGE SCALE GENOMIC DNA]</scope>
    <source>
        <strain evidence="1 2">DSM 11907</strain>
    </source>
</reference>
<accession>A0A327KUJ8</accession>
<dbReference type="AlphaFoldDB" id="A0A327KUJ8"/>
<dbReference type="InterPro" id="IPR036105">
    <property type="entry name" value="DiNase_FeMo-co_biosyn_sf"/>
</dbReference>
<dbReference type="RefSeq" id="WP_420853172.1">
    <property type="nucleotide sequence ID" value="NZ_NPEU01000018.1"/>
</dbReference>